<comment type="caution">
    <text evidence="8">The sequence shown here is derived from an EMBL/GenBank/DDBJ whole genome shotgun (WGS) entry which is preliminary data.</text>
</comment>
<proteinExistence type="predicted"/>
<evidence type="ECO:0000256" key="4">
    <source>
        <dbReference type="ARBA" id="ARBA00023125"/>
    </source>
</evidence>
<accession>A0AAV3APM0</accession>
<evidence type="ECO:0000313" key="9">
    <source>
        <dbReference type="Proteomes" id="UP001181693"/>
    </source>
</evidence>
<keyword evidence="4 5" id="KW-0238">DNA-binding</keyword>
<evidence type="ECO:0000256" key="5">
    <source>
        <dbReference type="PROSITE-ProRule" id="PRU00309"/>
    </source>
</evidence>
<dbReference type="PANTHER" id="PTHR47696">
    <property type="entry name" value="THAP DOMAIN-CONTAINING PROTEIN 2"/>
    <property type="match status" value="1"/>
</dbReference>
<dbReference type="EMBL" id="DYDO01000001">
    <property type="protein sequence ID" value="DBA33389.1"/>
    <property type="molecule type" value="Genomic_DNA"/>
</dbReference>
<dbReference type="SMART" id="SM00692">
    <property type="entry name" value="DM3"/>
    <property type="match status" value="1"/>
</dbReference>
<evidence type="ECO:0000256" key="2">
    <source>
        <dbReference type="ARBA" id="ARBA00022771"/>
    </source>
</evidence>
<dbReference type="SUPFAM" id="SSF57716">
    <property type="entry name" value="Glucocorticoid receptor-like (DNA-binding domain)"/>
    <property type="match status" value="1"/>
</dbReference>
<dbReference type="AlphaFoldDB" id="A0AAV3APM0"/>
<dbReference type="PROSITE" id="PS50950">
    <property type="entry name" value="ZF_THAP"/>
    <property type="match status" value="1"/>
</dbReference>
<reference evidence="8" key="1">
    <citation type="thesis" date="2020" institute="ProQuest LLC" country="789 East Eisenhower Parkway, Ann Arbor, MI, USA">
        <title>Comparative Genomics and Chromosome Evolution.</title>
        <authorList>
            <person name="Mudd A.B."/>
        </authorList>
    </citation>
    <scope>NUCLEOTIDE SEQUENCE</scope>
    <source>
        <strain evidence="8">1538</strain>
        <tissue evidence="8">Blood</tissue>
    </source>
</reference>
<evidence type="ECO:0000256" key="1">
    <source>
        <dbReference type="ARBA" id="ARBA00022723"/>
    </source>
</evidence>
<dbReference type="InterPro" id="IPR026521">
    <property type="entry name" value="THAP2"/>
</dbReference>
<organism evidence="8 9">
    <name type="scientific">Pyxicephalus adspersus</name>
    <name type="common">African bullfrog</name>
    <dbReference type="NCBI Taxonomy" id="30357"/>
    <lineage>
        <taxon>Eukaryota</taxon>
        <taxon>Metazoa</taxon>
        <taxon>Chordata</taxon>
        <taxon>Craniata</taxon>
        <taxon>Vertebrata</taxon>
        <taxon>Euteleostomi</taxon>
        <taxon>Amphibia</taxon>
        <taxon>Batrachia</taxon>
        <taxon>Anura</taxon>
        <taxon>Neobatrachia</taxon>
        <taxon>Ranoidea</taxon>
        <taxon>Pyxicephalidae</taxon>
        <taxon>Pyxicephalinae</taxon>
        <taxon>Pyxicephalus</taxon>
    </lineage>
</organism>
<feature type="region of interest" description="Disordered" evidence="6">
    <location>
        <begin position="176"/>
        <end position="197"/>
    </location>
</feature>
<keyword evidence="9" id="KW-1185">Reference proteome</keyword>
<sequence length="197" mass="22813">MPTTCAAFGCSNNSKRDSHITFHRFPSNPERRKLWLSLLNREQFIPSLHTFLCSKHFEEASFDRTGQTVRLRANAVPTIFIYPDHMLEKIALVKKEAIKKLEPPPPLLCPADSQKQTATHDHAYCLPGPDEVKRKIWELEKKLEIAHKKIKIYQQRERRVKGKCLLHIIPGLNKGTRETHQDEEKQKEAGTNSRMIV</sequence>
<dbReference type="SMART" id="SM00980">
    <property type="entry name" value="THAP"/>
    <property type="match status" value="1"/>
</dbReference>
<dbReference type="GO" id="GO:0008270">
    <property type="term" value="F:zinc ion binding"/>
    <property type="evidence" value="ECO:0007669"/>
    <property type="project" value="UniProtKB-KW"/>
</dbReference>
<dbReference type="Proteomes" id="UP001181693">
    <property type="component" value="Unassembled WGS sequence"/>
</dbReference>
<feature type="compositionally biased region" description="Basic and acidic residues" evidence="6">
    <location>
        <begin position="176"/>
        <end position="188"/>
    </location>
</feature>
<dbReference type="Gene3D" id="6.20.210.20">
    <property type="entry name" value="THAP domain"/>
    <property type="match status" value="1"/>
</dbReference>
<feature type="domain" description="THAP-type" evidence="7">
    <location>
        <begin position="1"/>
        <end position="80"/>
    </location>
</feature>
<evidence type="ECO:0000259" key="7">
    <source>
        <dbReference type="PROSITE" id="PS50950"/>
    </source>
</evidence>
<keyword evidence="3" id="KW-0862">Zinc</keyword>
<dbReference type="InterPro" id="IPR038441">
    <property type="entry name" value="THAP_Znf_sf"/>
</dbReference>
<keyword evidence="2 5" id="KW-0863">Zinc-finger</keyword>
<dbReference type="Pfam" id="PF05485">
    <property type="entry name" value="THAP"/>
    <property type="match status" value="1"/>
</dbReference>
<name>A0AAV3APM0_PYXAD</name>
<gene>
    <name evidence="8" type="ORF">GDO54_001079</name>
</gene>
<keyword evidence="1" id="KW-0479">Metal-binding</keyword>
<evidence type="ECO:0000313" key="8">
    <source>
        <dbReference type="EMBL" id="DBA33389.1"/>
    </source>
</evidence>
<evidence type="ECO:0000256" key="6">
    <source>
        <dbReference type="SAM" id="MobiDB-lite"/>
    </source>
</evidence>
<dbReference type="GO" id="GO:0003677">
    <property type="term" value="F:DNA binding"/>
    <property type="evidence" value="ECO:0007669"/>
    <property type="project" value="UniProtKB-UniRule"/>
</dbReference>
<dbReference type="InterPro" id="IPR006612">
    <property type="entry name" value="THAP_Znf"/>
</dbReference>
<evidence type="ECO:0000256" key="3">
    <source>
        <dbReference type="ARBA" id="ARBA00022833"/>
    </source>
</evidence>
<dbReference type="PANTHER" id="PTHR47696:SF1">
    <property type="entry name" value="THAP DOMAIN-CONTAINING PROTEIN 2"/>
    <property type="match status" value="1"/>
</dbReference>
<protein>
    <recommendedName>
        <fullName evidence="7">THAP-type domain-containing protein</fullName>
    </recommendedName>
</protein>